<dbReference type="STRING" id="1416801.SAMN05192553_103269"/>
<dbReference type="Gene3D" id="3.40.50.300">
    <property type="entry name" value="P-loop containing nucleotide triphosphate hydrolases"/>
    <property type="match status" value="1"/>
</dbReference>
<accession>A0A1H6XUM4</accession>
<dbReference type="InterPro" id="IPR000330">
    <property type="entry name" value="SNF2_N"/>
</dbReference>
<dbReference type="InterPro" id="IPR027417">
    <property type="entry name" value="P-loop_NTPase"/>
</dbReference>
<dbReference type="InterPro" id="IPR014001">
    <property type="entry name" value="Helicase_ATP-bd"/>
</dbReference>
<keyword evidence="1" id="KW-0378">Hydrolase</keyword>
<evidence type="ECO:0000259" key="2">
    <source>
        <dbReference type="PROSITE" id="PS51192"/>
    </source>
</evidence>
<dbReference type="Gene3D" id="3.40.50.10810">
    <property type="entry name" value="Tandem AAA-ATPase domain"/>
    <property type="match status" value="1"/>
</dbReference>
<dbReference type="SMART" id="SM00487">
    <property type="entry name" value="DEXDc"/>
    <property type="match status" value="1"/>
</dbReference>
<name>A0A1H6XUM4_9BACT</name>
<keyword evidence="4" id="KW-0067">ATP-binding</keyword>
<dbReference type="PROSITE" id="PS51192">
    <property type="entry name" value="HELICASE_ATP_BIND_1"/>
    <property type="match status" value="1"/>
</dbReference>
<dbReference type="Pfam" id="PF00176">
    <property type="entry name" value="SNF2-rel_dom"/>
    <property type="match status" value="1"/>
</dbReference>
<dbReference type="SMART" id="SM00490">
    <property type="entry name" value="HELICc"/>
    <property type="match status" value="1"/>
</dbReference>
<evidence type="ECO:0000259" key="3">
    <source>
        <dbReference type="PROSITE" id="PS51194"/>
    </source>
</evidence>
<feature type="domain" description="Helicase C-terminal" evidence="3">
    <location>
        <begin position="813"/>
        <end position="969"/>
    </location>
</feature>
<reference evidence="5" key="1">
    <citation type="submission" date="2016-10" db="EMBL/GenBank/DDBJ databases">
        <authorList>
            <person name="Varghese N."/>
            <person name="Submissions S."/>
        </authorList>
    </citation>
    <scope>NUCLEOTIDE SEQUENCE [LARGE SCALE GENOMIC DNA]</scope>
    <source>
        <strain evidence="5">IBRC-M 10761</strain>
    </source>
</reference>
<keyword evidence="5" id="KW-1185">Reference proteome</keyword>
<evidence type="ECO:0000256" key="1">
    <source>
        <dbReference type="ARBA" id="ARBA00022801"/>
    </source>
</evidence>
<dbReference type="InterPro" id="IPR001650">
    <property type="entry name" value="Helicase_C-like"/>
</dbReference>
<evidence type="ECO:0000313" key="4">
    <source>
        <dbReference type="EMBL" id="SEJ32729.1"/>
    </source>
</evidence>
<dbReference type="CDD" id="cd18793">
    <property type="entry name" value="SF2_C_SNF"/>
    <property type="match status" value="1"/>
</dbReference>
<dbReference type="PROSITE" id="PS51194">
    <property type="entry name" value="HELICASE_CTER"/>
    <property type="match status" value="1"/>
</dbReference>
<sequence length="978" mass="113190">MKVASEKPFEIVYSLFSHEFLGILFESFAVQLDEKGRLSFAYQNISYKNAREFEGGIDDTDLELIRLMDSMQQEAIIKKFNVKNNKPKEFLRKVFEEGQQTQANKEIQKLIEDRLEITRAKILEKIKHKRLFEMGNDGNPVWKEIEIMPEKASVLFHFRRNEENTHYFPTIKYKSEKLEWQYKGSYLICHQPAWLVVDSRLFSFEKDVDGKKLLPFLNKKFIVIPKKVEESYYQKFVTQLLASFDVFAKGFEIKVERSDPQPILFLGDLPGNPTVDMFGKNTGIEEEEKMVFDLRFTYGDYTFRADQAKPTNVELEKNGDDYTFHKVVRDLDRETYYGDFLKSKGLPVRNGRFSMSKREAYDWIINHRPGLDELGIKIHQTSQDKGKKYFIGSAKINVKIHEKIDWFDVEATVTFGEYEISFLKFRKLLMKGKTEIQLPNDEVAIIPKSWFVNYGEIFSFMEEKEAEQGNFKLKKHHIALAQELEKGNLIKLSLSERLKKLKDFSSIDDYALSHYFKGTLRPYQKAGYNWMRFLNEYNFGGCLADDMGLGKTVQTLALLAMEKERSEGTTSLLVMPTSLIYNWELEAKKFTPKLRILIYTGTQRIKDCSQFGRYDLVLTSYGIARLDIEILKEFYFNYIILDESQAIKNPDSIISKAVIQLKSNHKLILTGTPVENGTMDLWSQMNFINRGLLGGQTAFKKQFLMPIEKKNDTDKIGKLNAMIKPFILRRLKSQVATDLPEKVVNVQYSTMTSEQESAYEDVKAYYRDKIIDELSIPGVSKKSLTLLRGLTQLRQLANHPKMVDEGYTGDSGKLEDVTYMVKSTVSEGHKVLIFSQFVRHLAIVKEFLCQEQIPFAYLDGATKDRQAQVTRFQEDPNIQVFLISLKAGGVGLNLTKAEYVFLLDPWWNPAVESQAIDRAHRIGQQNKVIIYKFITRNTVEEKIMALQERKMALAGELISTEESFIKSLSQEDISALLA</sequence>
<dbReference type="EMBL" id="FNZH01000003">
    <property type="protein sequence ID" value="SEJ32729.1"/>
    <property type="molecule type" value="Genomic_DNA"/>
</dbReference>
<dbReference type="RefSeq" id="WP_092173554.1">
    <property type="nucleotide sequence ID" value="NZ_FNZH01000003.1"/>
</dbReference>
<dbReference type="InterPro" id="IPR049730">
    <property type="entry name" value="SNF2/RAD54-like_C"/>
</dbReference>
<evidence type="ECO:0000313" key="5">
    <source>
        <dbReference type="Proteomes" id="UP000199403"/>
    </source>
</evidence>
<keyword evidence="4" id="KW-0547">Nucleotide-binding</keyword>
<protein>
    <submittedName>
        <fullName evidence="4">Superfamily II DNA or RNA helicase, SNF2 family</fullName>
    </submittedName>
</protein>
<dbReference type="PANTHER" id="PTHR10799">
    <property type="entry name" value="SNF2/RAD54 HELICASE FAMILY"/>
    <property type="match status" value="1"/>
</dbReference>
<dbReference type="SUPFAM" id="SSF52540">
    <property type="entry name" value="P-loop containing nucleoside triphosphate hydrolases"/>
    <property type="match status" value="2"/>
</dbReference>
<dbReference type="InterPro" id="IPR038718">
    <property type="entry name" value="SNF2-like_sf"/>
</dbReference>
<dbReference type="GO" id="GO:0016787">
    <property type="term" value="F:hydrolase activity"/>
    <property type="evidence" value="ECO:0007669"/>
    <property type="project" value="UniProtKB-KW"/>
</dbReference>
<dbReference type="Pfam" id="PF00271">
    <property type="entry name" value="Helicase_C"/>
    <property type="match status" value="1"/>
</dbReference>
<dbReference type="AlphaFoldDB" id="A0A1H6XUM4"/>
<dbReference type="Proteomes" id="UP000199403">
    <property type="component" value="Unassembled WGS sequence"/>
</dbReference>
<dbReference type="GO" id="GO:0004386">
    <property type="term" value="F:helicase activity"/>
    <property type="evidence" value="ECO:0007669"/>
    <property type="project" value="UniProtKB-KW"/>
</dbReference>
<dbReference type="CDD" id="cd18012">
    <property type="entry name" value="DEXQc_arch_SWI2_SNF2"/>
    <property type="match status" value="1"/>
</dbReference>
<dbReference type="OrthoDB" id="9760715at2"/>
<organism evidence="4 5">
    <name type="scientific">Cyclobacterium xiamenense</name>
    <dbReference type="NCBI Taxonomy" id="1297121"/>
    <lineage>
        <taxon>Bacteria</taxon>
        <taxon>Pseudomonadati</taxon>
        <taxon>Bacteroidota</taxon>
        <taxon>Cytophagia</taxon>
        <taxon>Cytophagales</taxon>
        <taxon>Cyclobacteriaceae</taxon>
        <taxon>Cyclobacterium</taxon>
    </lineage>
</organism>
<proteinExistence type="predicted"/>
<gene>
    <name evidence="4" type="ORF">SAMN05192553_103269</name>
</gene>
<keyword evidence="4" id="KW-0347">Helicase</keyword>
<dbReference type="GO" id="GO:0005524">
    <property type="term" value="F:ATP binding"/>
    <property type="evidence" value="ECO:0007669"/>
    <property type="project" value="InterPro"/>
</dbReference>
<feature type="domain" description="Helicase ATP-binding" evidence="2">
    <location>
        <begin position="532"/>
        <end position="691"/>
    </location>
</feature>